<dbReference type="PANTHER" id="PTHR33116:SF86">
    <property type="entry name" value="REVERSE TRANSCRIPTASE DOMAIN-CONTAINING PROTEIN"/>
    <property type="match status" value="1"/>
</dbReference>
<organism evidence="1 2">
    <name type="scientific">Dipteronia dyeriana</name>
    <dbReference type="NCBI Taxonomy" id="168575"/>
    <lineage>
        <taxon>Eukaryota</taxon>
        <taxon>Viridiplantae</taxon>
        <taxon>Streptophyta</taxon>
        <taxon>Embryophyta</taxon>
        <taxon>Tracheophyta</taxon>
        <taxon>Spermatophyta</taxon>
        <taxon>Magnoliopsida</taxon>
        <taxon>eudicotyledons</taxon>
        <taxon>Gunneridae</taxon>
        <taxon>Pentapetalae</taxon>
        <taxon>rosids</taxon>
        <taxon>malvids</taxon>
        <taxon>Sapindales</taxon>
        <taxon>Sapindaceae</taxon>
        <taxon>Hippocastanoideae</taxon>
        <taxon>Acereae</taxon>
        <taxon>Dipteronia</taxon>
    </lineage>
</organism>
<dbReference type="Proteomes" id="UP001280121">
    <property type="component" value="Unassembled WGS sequence"/>
</dbReference>
<evidence type="ECO:0008006" key="3">
    <source>
        <dbReference type="Google" id="ProtNLM"/>
    </source>
</evidence>
<dbReference type="AlphaFoldDB" id="A0AAE0CTX8"/>
<gene>
    <name evidence="1" type="ORF">Ddye_001853</name>
</gene>
<evidence type="ECO:0000313" key="2">
    <source>
        <dbReference type="Proteomes" id="UP001280121"/>
    </source>
</evidence>
<accession>A0AAE0CTX8</accession>
<protein>
    <recommendedName>
        <fullName evidence="3">Reverse transcriptase domain-containing protein</fullName>
    </recommendedName>
</protein>
<reference evidence="1" key="1">
    <citation type="journal article" date="2023" name="Plant J.">
        <title>Genome sequences and population genomics provide insights into the demographic history, inbreeding, and mutation load of two 'living fossil' tree species of Dipteronia.</title>
        <authorList>
            <person name="Feng Y."/>
            <person name="Comes H.P."/>
            <person name="Chen J."/>
            <person name="Zhu S."/>
            <person name="Lu R."/>
            <person name="Zhang X."/>
            <person name="Li P."/>
            <person name="Qiu J."/>
            <person name="Olsen K.M."/>
            <person name="Qiu Y."/>
        </authorList>
    </citation>
    <scope>NUCLEOTIDE SEQUENCE</scope>
    <source>
        <strain evidence="1">KIB01</strain>
    </source>
</reference>
<evidence type="ECO:0000313" key="1">
    <source>
        <dbReference type="EMBL" id="KAK2663279.1"/>
    </source>
</evidence>
<sequence>MGGTLVWDKGRQVEKELDDLLRCEEIFWRQSFRVNWMRDGGRNTKVFHAKASSRRTCNKIHGLFDVSGNWKEDNEDIADIIDNYFYNIFSCSCLSPAQLNAILDTVSMRLQSTSRDFSDAKFSTHVVKVALFQMSLSKAPGKDGFPTDFYQNSRGCRSGPKITHLFCDDDSLSFTRTNSEECLNIRRLLEVYSPESGQLINFNKSAVCFSSQISSKVKNGFTDVLGMKVVESHEMYLGLPFQRSRSERLCKAKSMGGLGFRDIGAFNKAMLAKQCWRLHNNPCSLVAKRRNKAFHGQTLILDIDIWEWAISFVYDFCECNKVDNKVGQQGHSTFRLMPRWQAPRVGVFKINTDVATRVRDMASKPLAILKGIGLAYEYGFLPAVLESDALRMVNAISLKEVPHSEVEVIIQDILSLLMSVSVSSVNINIE</sequence>
<keyword evidence="2" id="KW-1185">Reference proteome</keyword>
<dbReference type="PANTHER" id="PTHR33116">
    <property type="entry name" value="REVERSE TRANSCRIPTASE ZINC-BINDING DOMAIN-CONTAINING PROTEIN-RELATED-RELATED"/>
    <property type="match status" value="1"/>
</dbReference>
<name>A0AAE0CTX8_9ROSI</name>
<proteinExistence type="predicted"/>
<dbReference type="EMBL" id="JANJYI010000001">
    <property type="protein sequence ID" value="KAK2663279.1"/>
    <property type="molecule type" value="Genomic_DNA"/>
</dbReference>
<comment type="caution">
    <text evidence="1">The sequence shown here is derived from an EMBL/GenBank/DDBJ whole genome shotgun (WGS) entry which is preliminary data.</text>
</comment>